<dbReference type="InterPro" id="IPR004245">
    <property type="entry name" value="DUF229"/>
</dbReference>
<accession>A0AAU9F5R8</accession>
<evidence type="ECO:0000313" key="2">
    <source>
        <dbReference type="EMBL" id="BFF89078.1"/>
    </source>
</evidence>
<dbReference type="FunFam" id="3.40.720.10:FF:000017">
    <property type="entry name" value="Predicted protein"/>
    <property type="match status" value="1"/>
</dbReference>
<dbReference type="AlphaFoldDB" id="A0AAU9F5R8"/>
<evidence type="ECO:0008006" key="4">
    <source>
        <dbReference type="Google" id="ProtNLM"/>
    </source>
</evidence>
<gene>
    <name evidence="2" type="ORF">DMAD_07913</name>
</gene>
<organism evidence="2 3">
    <name type="scientific">Drosophila madeirensis</name>
    <name type="common">Fruit fly</name>
    <dbReference type="NCBI Taxonomy" id="30013"/>
    <lineage>
        <taxon>Eukaryota</taxon>
        <taxon>Metazoa</taxon>
        <taxon>Ecdysozoa</taxon>
        <taxon>Arthropoda</taxon>
        <taxon>Hexapoda</taxon>
        <taxon>Insecta</taxon>
        <taxon>Pterygota</taxon>
        <taxon>Neoptera</taxon>
        <taxon>Endopterygota</taxon>
        <taxon>Diptera</taxon>
        <taxon>Brachycera</taxon>
        <taxon>Muscomorpha</taxon>
        <taxon>Ephydroidea</taxon>
        <taxon>Drosophilidae</taxon>
        <taxon>Drosophila</taxon>
        <taxon>Sophophora</taxon>
    </lineage>
</organism>
<dbReference type="EMBL" id="AP029263">
    <property type="protein sequence ID" value="BFF89078.1"/>
    <property type="molecule type" value="Genomic_DNA"/>
</dbReference>
<dbReference type="PANTHER" id="PTHR10974:SF1">
    <property type="entry name" value="FI08016P-RELATED"/>
    <property type="match status" value="1"/>
</dbReference>
<dbReference type="Gene3D" id="3.40.720.10">
    <property type="entry name" value="Alkaline Phosphatase, subunit A"/>
    <property type="match status" value="1"/>
</dbReference>
<dbReference type="Proteomes" id="UP001500889">
    <property type="component" value="Chromosome O"/>
</dbReference>
<evidence type="ECO:0000313" key="3">
    <source>
        <dbReference type="Proteomes" id="UP001500889"/>
    </source>
</evidence>
<dbReference type="GO" id="GO:0005615">
    <property type="term" value="C:extracellular space"/>
    <property type="evidence" value="ECO:0007669"/>
    <property type="project" value="TreeGrafter"/>
</dbReference>
<dbReference type="Pfam" id="PF02995">
    <property type="entry name" value="DUF229"/>
    <property type="match status" value="1"/>
</dbReference>
<dbReference type="PANTHER" id="PTHR10974">
    <property type="entry name" value="FI08016P-RELATED"/>
    <property type="match status" value="1"/>
</dbReference>
<protein>
    <recommendedName>
        <fullName evidence="4">DUF229 domain containing protein</fullName>
    </recommendedName>
</protein>
<proteinExistence type="predicted"/>
<name>A0AAU9F5R8_DROMD</name>
<keyword evidence="3" id="KW-1185">Reference proteome</keyword>
<feature type="chain" id="PRO_5043471053" description="DUF229 domain containing protein" evidence="1">
    <location>
        <begin position="31"/>
        <end position="641"/>
    </location>
</feature>
<sequence>MDLWRYLHMKWRTLLLLLLILYLYNRDTCTWSKFPGPEAPDIAAETGVYFVNTSRCRMSAMDAVSPKALSFVQRLGPFECPKVQLLRAATIKGHNYLIRDLVELDLWRCCAVRRLRDVFCAYQQLQYCTDFRTHVLGTQYFALDPRSEYMRVPDGLQMLRVYCWVDFGRVIFHDVLLFVPPPHAPHPVAERGGGGLPSERLSVLVLGIDSLSHLHYRRSFPHVAAYIRHLPHTELWGYNRVGDNSYPNIVPLLTGLTAQELERRCLRRRRSYDECRFLWNEFHDAGYMTAFGEDTAKGGTFTYRKRGFEHQPTDFYLRPVLQEMRLHTTYEARGDFDVKCTAGRRYEEVLFDFVQRLMPHMQQRDFFAFMWQTQGVHDYFNYARIADQDYLQLLQQLHQSRILDNTLVLLLSDHGLRFDPFAKTFQGMQEASQPLGIALYPPWLQRHFPLAMRNLQRNAHRLVTTFDLHETLKDVMDLKGRLRDASIRNRSHRLGNPRGVSLFLPVPEQRDCRSAHIPDHYCLCHTLKQIPTDTPTVQRIAGFIVSHINHLLRPYPQCRQLSLEEIEKAYVRRDHGATGGSTDQTTITVLVVTEPGNGHFAGTALASNVTALHGRITRSDAYGAQAYCIRDFRFEMYCCCG</sequence>
<dbReference type="SUPFAM" id="SSF53649">
    <property type="entry name" value="Alkaline phosphatase-like"/>
    <property type="match status" value="1"/>
</dbReference>
<dbReference type="InterPro" id="IPR017850">
    <property type="entry name" value="Alkaline_phosphatase_core_sf"/>
</dbReference>
<feature type="signal peptide" evidence="1">
    <location>
        <begin position="1"/>
        <end position="30"/>
    </location>
</feature>
<keyword evidence="1" id="KW-0732">Signal</keyword>
<dbReference type="CDD" id="cd16021">
    <property type="entry name" value="ALP_like"/>
    <property type="match status" value="1"/>
</dbReference>
<evidence type="ECO:0000256" key="1">
    <source>
        <dbReference type="SAM" id="SignalP"/>
    </source>
</evidence>
<reference evidence="2 3" key="1">
    <citation type="submission" date="2024-02" db="EMBL/GenBank/DDBJ databases">
        <title>A chromosome-level genome assembly of Drosophila madeirensis, a fruit fly species endemic to Madeira island.</title>
        <authorList>
            <person name="Tomihara K."/>
            <person name="Llopart A."/>
            <person name="Yamamoto D."/>
        </authorList>
    </citation>
    <scope>NUCLEOTIDE SEQUENCE [LARGE SCALE GENOMIC DNA]</scope>
    <source>
        <strain evidence="2 3">RF1</strain>
    </source>
</reference>